<feature type="signal peptide" evidence="7">
    <location>
        <begin position="1"/>
        <end position="22"/>
    </location>
</feature>
<dbReference type="SUPFAM" id="SSF51445">
    <property type="entry name" value="(Trans)glycosidases"/>
    <property type="match status" value="1"/>
</dbReference>
<dbReference type="FunFam" id="3.20.20.300:FF:000003">
    <property type="entry name" value="Beta-D-glucan exohydrolase isoenzyme ExoI"/>
    <property type="match status" value="1"/>
</dbReference>
<dbReference type="Gene3D" id="3.40.50.1700">
    <property type="entry name" value="Glycoside hydrolase family 3 C-terminal domain"/>
    <property type="match status" value="1"/>
</dbReference>
<evidence type="ECO:0000313" key="11">
    <source>
        <dbReference type="Proteomes" id="UP000489600"/>
    </source>
</evidence>
<comment type="catalytic activity">
    <reaction evidence="1">
        <text>Hydrolysis of terminal, non-reducing beta-D-glucosyl residues with release of beta-D-glucose.</text>
        <dbReference type="EC" id="3.2.1.21"/>
    </reaction>
</comment>
<evidence type="ECO:0000256" key="7">
    <source>
        <dbReference type="SAM" id="SignalP"/>
    </source>
</evidence>
<dbReference type="Proteomes" id="UP000489600">
    <property type="component" value="Unassembled WGS sequence"/>
</dbReference>
<comment type="similarity">
    <text evidence="2">Belongs to the glycosyl hydrolase 3 family.</text>
</comment>
<dbReference type="InterPro" id="IPR001764">
    <property type="entry name" value="Glyco_hydro_3_N"/>
</dbReference>
<evidence type="ECO:0000256" key="3">
    <source>
        <dbReference type="ARBA" id="ARBA00012744"/>
    </source>
</evidence>
<dbReference type="Gene3D" id="3.20.20.300">
    <property type="entry name" value="Glycoside hydrolase, family 3, N-terminal domain"/>
    <property type="match status" value="1"/>
</dbReference>
<dbReference type="Pfam" id="PF01915">
    <property type="entry name" value="Glyco_hydro_3_C"/>
    <property type="match status" value="1"/>
</dbReference>
<dbReference type="PANTHER" id="PTHR30620">
    <property type="entry name" value="PERIPLASMIC BETA-GLUCOSIDASE-RELATED"/>
    <property type="match status" value="1"/>
</dbReference>
<dbReference type="InterPro" id="IPR036881">
    <property type="entry name" value="Glyco_hydro_3_C_sf"/>
</dbReference>
<dbReference type="InterPro" id="IPR036962">
    <property type="entry name" value="Glyco_hydro_3_N_sf"/>
</dbReference>
<gene>
    <name evidence="10" type="ORF">ANE_LOCUS27372</name>
</gene>
<dbReference type="InterPro" id="IPR051915">
    <property type="entry name" value="Cellulose_Degrad_GH3"/>
</dbReference>
<evidence type="ECO:0000256" key="6">
    <source>
        <dbReference type="ARBA" id="ARBA00023295"/>
    </source>
</evidence>
<proteinExistence type="inferred from homology"/>
<feature type="domain" description="Glycoside hydrolase family 3 C-terminal" evidence="9">
    <location>
        <begin position="415"/>
        <end position="554"/>
    </location>
</feature>
<keyword evidence="5" id="KW-0378">Hydrolase</keyword>
<evidence type="ECO:0000256" key="4">
    <source>
        <dbReference type="ARBA" id="ARBA00022729"/>
    </source>
</evidence>
<evidence type="ECO:0000256" key="2">
    <source>
        <dbReference type="ARBA" id="ARBA00005336"/>
    </source>
</evidence>
<keyword evidence="4 7" id="KW-0732">Signal</keyword>
<dbReference type="EC" id="3.2.1.21" evidence="3"/>
<dbReference type="OrthoDB" id="47059at2759"/>
<evidence type="ECO:0000259" key="9">
    <source>
        <dbReference type="Pfam" id="PF01915"/>
    </source>
</evidence>
<dbReference type="PRINTS" id="PR00133">
    <property type="entry name" value="GLHYDRLASE3"/>
</dbReference>
<feature type="chain" id="PRO_5021792854" description="beta-glucosidase" evidence="7">
    <location>
        <begin position="23"/>
        <end position="554"/>
    </location>
</feature>
<dbReference type="PANTHER" id="PTHR30620:SF16">
    <property type="entry name" value="LYSOSOMAL BETA GLUCOSIDASE"/>
    <property type="match status" value="1"/>
</dbReference>
<dbReference type="GO" id="GO:0008422">
    <property type="term" value="F:beta-glucosidase activity"/>
    <property type="evidence" value="ECO:0007669"/>
    <property type="project" value="UniProtKB-EC"/>
</dbReference>
<evidence type="ECO:0000256" key="5">
    <source>
        <dbReference type="ARBA" id="ARBA00022801"/>
    </source>
</evidence>
<dbReference type="InterPro" id="IPR002772">
    <property type="entry name" value="Glyco_hydro_3_C"/>
</dbReference>
<dbReference type="GO" id="GO:0009251">
    <property type="term" value="P:glucan catabolic process"/>
    <property type="evidence" value="ECO:0007669"/>
    <property type="project" value="TreeGrafter"/>
</dbReference>
<evidence type="ECO:0000256" key="1">
    <source>
        <dbReference type="ARBA" id="ARBA00000448"/>
    </source>
</evidence>
<keyword evidence="11" id="KW-1185">Reference proteome</keyword>
<feature type="domain" description="Glycoside hydrolase family 3 N-terminal" evidence="8">
    <location>
        <begin position="51"/>
        <end position="378"/>
    </location>
</feature>
<evidence type="ECO:0000313" key="10">
    <source>
        <dbReference type="EMBL" id="VVB16928.1"/>
    </source>
</evidence>
<keyword evidence="6" id="KW-0326">Glycosidase</keyword>
<dbReference type="InterPro" id="IPR017853">
    <property type="entry name" value="GH"/>
</dbReference>
<name>A0A565CT90_9BRAS</name>
<organism evidence="10 11">
    <name type="scientific">Arabis nemorensis</name>
    <dbReference type="NCBI Taxonomy" id="586526"/>
    <lineage>
        <taxon>Eukaryota</taxon>
        <taxon>Viridiplantae</taxon>
        <taxon>Streptophyta</taxon>
        <taxon>Embryophyta</taxon>
        <taxon>Tracheophyta</taxon>
        <taxon>Spermatophyta</taxon>
        <taxon>Magnoliopsida</taxon>
        <taxon>eudicotyledons</taxon>
        <taxon>Gunneridae</taxon>
        <taxon>Pentapetalae</taxon>
        <taxon>rosids</taxon>
        <taxon>malvids</taxon>
        <taxon>Brassicales</taxon>
        <taxon>Brassicaceae</taxon>
        <taxon>Arabideae</taxon>
        <taxon>Arabis</taxon>
    </lineage>
</organism>
<reference evidence="10" key="1">
    <citation type="submission" date="2019-07" db="EMBL/GenBank/DDBJ databases">
        <authorList>
            <person name="Dittberner H."/>
        </authorList>
    </citation>
    <scope>NUCLEOTIDE SEQUENCE [LARGE SCALE GENOMIC DNA]</scope>
</reference>
<evidence type="ECO:0000259" key="8">
    <source>
        <dbReference type="Pfam" id="PF00933"/>
    </source>
</evidence>
<dbReference type="Pfam" id="PF00933">
    <property type="entry name" value="Glyco_hydro_3"/>
    <property type="match status" value="1"/>
</dbReference>
<dbReference type="AlphaFoldDB" id="A0A565CT90"/>
<dbReference type="EMBL" id="CABITT030000008">
    <property type="protein sequence ID" value="VVB16928.1"/>
    <property type="molecule type" value="Genomic_DNA"/>
</dbReference>
<comment type="caution">
    <text evidence="10">The sequence shown here is derived from an EMBL/GenBank/DDBJ whole genome shotgun (WGS) entry which is preliminary data.</text>
</comment>
<accession>A0A565CT90</accession>
<protein>
    <recommendedName>
        <fullName evidence="3">beta-glucosidase</fullName>
        <ecNumber evidence="3">3.2.1.21</ecNumber>
    </recommendedName>
</protein>
<dbReference type="SUPFAM" id="SSF52279">
    <property type="entry name" value="Beta-D-glucan exohydrolase, C-terminal domain"/>
    <property type="match status" value="1"/>
</dbReference>
<sequence>MGSLSYLLYKLGLLLLCCSVAANNEPLANAKYKDPKEPLEVRIEDLMSHMTLEEKIGQMVQVERVNATTKVIKNYFIGSVFSSGGSVPTPNASTEAWVNMVNEIQKTALSTRLGIPIIYGIDAVHGHNNAYNATIFPHNIGLGVTRDPGLVKRIGEATALEVRATGVQYVFAPCIAVCRDPRWGRCYESYSEDHRIVQQMTKIIPGLQGDLPTGQNGVPFIAGKTKVAACAKHFVGDGGTLRGINANDTVVNTNGLLGIHMPAYYDAVNKGVATIMVSYSSLNGLKMHANKKLITGFLKNKLKFKGIVISDYLGIDQIATPLHANYSHSDYAGITAGLDMIMGSSNLTELIDELTSQVKRNLIPMSRIEDAVKRILRVKFTMGLFEDPMADHSLANQLGSKEHRELAREAVRKSLVLLKNGENADTPLLPLPKKTNKILVAGTHSDNLGYQCGGWTITWQGLKGNNLTIGTTILAAVNKTVDPTTKVIYNQNPDTNFVKSGDFDYAIVVVGETPYAEGDGDNTNLTIAEPGPSTIENVCGSVKCVVVVVSGRPV</sequence>